<evidence type="ECO:0008006" key="3">
    <source>
        <dbReference type="Google" id="ProtNLM"/>
    </source>
</evidence>
<keyword evidence="2" id="KW-1185">Reference proteome</keyword>
<accession>A0ABR2RZK0</accession>
<dbReference type="PANTHER" id="PTHR36020">
    <property type="entry name" value="TRANSMEMBRANE PROTEIN"/>
    <property type="match status" value="1"/>
</dbReference>
<organism evidence="1 2">
    <name type="scientific">Hibiscus sabdariffa</name>
    <name type="common">roselle</name>
    <dbReference type="NCBI Taxonomy" id="183260"/>
    <lineage>
        <taxon>Eukaryota</taxon>
        <taxon>Viridiplantae</taxon>
        <taxon>Streptophyta</taxon>
        <taxon>Embryophyta</taxon>
        <taxon>Tracheophyta</taxon>
        <taxon>Spermatophyta</taxon>
        <taxon>Magnoliopsida</taxon>
        <taxon>eudicotyledons</taxon>
        <taxon>Gunneridae</taxon>
        <taxon>Pentapetalae</taxon>
        <taxon>rosids</taxon>
        <taxon>malvids</taxon>
        <taxon>Malvales</taxon>
        <taxon>Malvaceae</taxon>
        <taxon>Malvoideae</taxon>
        <taxon>Hibiscus</taxon>
    </lineage>
</organism>
<sequence length="799" mass="86656">MAFAFLWKLQNQWPFTVFKFDDLRASRDLVQKLSISDQTKKFVFAVRVPNSQSVIYMLSAQNLSERSAADAQCLIRELRPDAVVVQVGTAALSDILSEDSLVGNTVPTSSFEVLRRCFVDKINKDQYDHVAGKLVLREIFGVGFHGHFLAAKRAAREVDSAFMVLESPVGNNFLAYDSSMEVESGGKIQGPVSSLVPQKGTSVPISSIMRRFCITNDIQSQMVKLLSSHIDLLDSGSVSEVRSNEIRLTESYEIPPFAQSIYPLLLDLHDIFVDLPSIGRALSLSQKLLSDVNRGEVVDTRIMSEVYTFRIAVEALRIALNSAGQLPIDKLRNGRASEIAFSELPIEDKSHAILAQALQSQAKKFKTVVAIVDASSLAGLRTNWNTPVPAEVKDLVANLVVDDVGDGETSNHTDNKRLLSKKPVVAVGAGATAVLGASSISKAIPASTFMKVVTMNVPASLKLVMSQTQKVVGIALGKTLGPSKLVAPGLASSGANSSLFKAAASAEKIRTVVHGVIASAEKTSFSAMRTAFYEIMRKRRVQPIGVLPWTTFGCSIATCSSLLVYGDGIECAAESLPAAPSIASLGRGIQSLQQASQAVRQKDDNRIQKSIEHLMYRLKNNYNMRKAHTQSDLPFLLSVQSTSDFQKTQKHDKRAMKKASLYVSSKPKEELPEGESQAKLLSRKIVLAEPLVPFSAIAADVTNAKEIKDVLMVELVTLISLDPAVLTRCPTIRPKSKCSSDTRIICVYNLAVLLLVNGSNKQCASANEFTGSGASKPSKLGSLDSSTFSILHRLQNAKE</sequence>
<gene>
    <name evidence="1" type="ORF">V6N11_001292</name>
</gene>
<dbReference type="Proteomes" id="UP001396334">
    <property type="component" value="Unassembled WGS sequence"/>
</dbReference>
<evidence type="ECO:0000313" key="2">
    <source>
        <dbReference type="Proteomes" id="UP001396334"/>
    </source>
</evidence>
<protein>
    <recommendedName>
        <fullName evidence="3">Transmembrane protein</fullName>
    </recommendedName>
</protein>
<proteinExistence type="predicted"/>
<name>A0ABR2RZK0_9ROSI</name>
<evidence type="ECO:0000313" key="1">
    <source>
        <dbReference type="EMBL" id="KAK9018314.1"/>
    </source>
</evidence>
<reference evidence="1 2" key="1">
    <citation type="journal article" date="2024" name="G3 (Bethesda)">
        <title>Genome assembly of Hibiscus sabdariffa L. provides insights into metabolisms of medicinal natural products.</title>
        <authorList>
            <person name="Kim T."/>
        </authorList>
    </citation>
    <scope>NUCLEOTIDE SEQUENCE [LARGE SCALE GENOMIC DNA]</scope>
    <source>
        <strain evidence="1">TK-2024</strain>
        <tissue evidence="1">Old leaves</tissue>
    </source>
</reference>
<comment type="caution">
    <text evidence="1">The sequence shown here is derived from an EMBL/GenBank/DDBJ whole genome shotgun (WGS) entry which is preliminary data.</text>
</comment>
<dbReference type="PANTHER" id="PTHR36020:SF1">
    <property type="entry name" value="TRANSMEMBRANE PROTEIN"/>
    <property type="match status" value="1"/>
</dbReference>
<dbReference type="EMBL" id="JBBPBN010000019">
    <property type="protein sequence ID" value="KAK9018314.1"/>
    <property type="molecule type" value="Genomic_DNA"/>
</dbReference>